<accession>A0A1B0B6L3</accession>
<dbReference type="EMBL" id="JXJN01009154">
    <property type="status" value="NOT_ANNOTATED_CDS"/>
    <property type="molecule type" value="Genomic_DNA"/>
</dbReference>
<dbReference type="EnsemblMetazoa" id="GPPI020551-RA">
    <property type="protein sequence ID" value="GPPI020551-PA"/>
    <property type="gene ID" value="GPPI020551"/>
</dbReference>
<dbReference type="Proteomes" id="UP000092460">
    <property type="component" value="Unassembled WGS sequence"/>
</dbReference>
<keyword evidence="2" id="KW-1185">Reference proteome</keyword>
<name>A0A1B0B6L3_9MUSC</name>
<reference evidence="2" key="1">
    <citation type="submission" date="2015-01" db="EMBL/GenBank/DDBJ databases">
        <authorList>
            <person name="Aksoy S."/>
            <person name="Warren W."/>
            <person name="Wilson R.K."/>
        </authorList>
    </citation>
    <scope>NUCLEOTIDE SEQUENCE [LARGE SCALE GENOMIC DNA]</scope>
    <source>
        <strain evidence="2">IAEA</strain>
    </source>
</reference>
<evidence type="ECO:0000313" key="1">
    <source>
        <dbReference type="EnsemblMetazoa" id="GPPI020551-PA"/>
    </source>
</evidence>
<dbReference type="AlphaFoldDB" id="A0A1B0B6L3"/>
<reference evidence="1" key="2">
    <citation type="submission" date="2020-05" db="UniProtKB">
        <authorList>
            <consortium name="EnsemblMetazoa"/>
        </authorList>
    </citation>
    <scope>IDENTIFICATION</scope>
    <source>
        <strain evidence="1">IAEA</strain>
    </source>
</reference>
<proteinExistence type="predicted"/>
<organism evidence="1 2">
    <name type="scientific">Glossina palpalis gambiensis</name>
    <dbReference type="NCBI Taxonomy" id="67801"/>
    <lineage>
        <taxon>Eukaryota</taxon>
        <taxon>Metazoa</taxon>
        <taxon>Ecdysozoa</taxon>
        <taxon>Arthropoda</taxon>
        <taxon>Hexapoda</taxon>
        <taxon>Insecta</taxon>
        <taxon>Pterygota</taxon>
        <taxon>Neoptera</taxon>
        <taxon>Endopterygota</taxon>
        <taxon>Diptera</taxon>
        <taxon>Brachycera</taxon>
        <taxon>Muscomorpha</taxon>
        <taxon>Hippoboscoidea</taxon>
        <taxon>Glossinidae</taxon>
        <taxon>Glossina</taxon>
    </lineage>
</organism>
<evidence type="ECO:0000313" key="2">
    <source>
        <dbReference type="Proteomes" id="UP000092460"/>
    </source>
</evidence>
<dbReference type="EMBL" id="JXJN01009153">
    <property type="status" value="NOT_ANNOTATED_CDS"/>
    <property type="molecule type" value="Genomic_DNA"/>
</dbReference>
<protein>
    <submittedName>
        <fullName evidence="1">Uncharacterized protein</fullName>
    </submittedName>
</protein>
<dbReference type="VEuPathDB" id="VectorBase:GPPI020551"/>
<sequence>MISKAVGPSSLTRQFTNEFIKNDCTIEQRTDNYLLIVRAKGLGCDRSGSSGSFLVAVLTVHLTGMGDATTSYNGVTTLIKHHHSDKMTIDSRTTEYFTTNINLIK</sequence>